<organism evidence="2">
    <name type="scientific">Echinostoma caproni</name>
    <dbReference type="NCBI Taxonomy" id="27848"/>
    <lineage>
        <taxon>Eukaryota</taxon>
        <taxon>Metazoa</taxon>
        <taxon>Spiralia</taxon>
        <taxon>Lophotrochozoa</taxon>
        <taxon>Platyhelminthes</taxon>
        <taxon>Trematoda</taxon>
        <taxon>Digenea</taxon>
        <taxon>Plagiorchiida</taxon>
        <taxon>Echinostomata</taxon>
        <taxon>Echinostomatoidea</taxon>
        <taxon>Echinostomatidae</taxon>
        <taxon>Echinostoma</taxon>
    </lineage>
</organism>
<evidence type="ECO:0000313" key="2">
    <source>
        <dbReference type="WBParaSite" id="ECPE_0001835501-mRNA-1"/>
    </source>
</evidence>
<accession>A0A183BGH0</accession>
<sequence>LSNVSVGPVPKLPPRLPSTDVEQIIKQAYKDVELLQDEIAALSNSMTSSKLVHTAAPRSALERELSSQVSPTNSVLSCPRNAIHYPRNSPRLAAPPIARDL</sequence>
<evidence type="ECO:0000256" key="1">
    <source>
        <dbReference type="SAM" id="MobiDB-lite"/>
    </source>
</evidence>
<proteinExistence type="predicted"/>
<reference evidence="2" key="1">
    <citation type="submission" date="2016-06" db="UniProtKB">
        <authorList>
            <consortium name="WormBaseParasite"/>
        </authorList>
    </citation>
    <scope>IDENTIFICATION</scope>
</reference>
<protein>
    <submittedName>
        <fullName evidence="2">Coiled-coil domain-containing protein 52</fullName>
    </submittedName>
</protein>
<dbReference type="AlphaFoldDB" id="A0A183BGH0"/>
<name>A0A183BGH0_9TREM</name>
<dbReference type="WBParaSite" id="ECPE_0001835501-mRNA-1">
    <property type="protein sequence ID" value="ECPE_0001835501-mRNA-1"/>
    <property type="gene ID" value="ECPE_0001835501"/>
</dbReference>
<feature type="region of interest" description="Disordered" evidence="1">
    <location>
        <begin position="79"/>
        <end position="101"/>
    </location>
</feature>